<evidence type="ECO:0000256" key="2">
    <source>
        <dbReference type="ARBA" id="ARBA00004936"/>
    </source>
</evidence>
<evidence type="ECO:0000256" key="4">
    <source>
        <dbReference type="ARBA" id="ARBA00022692"/>
    </source>
</evidence>
<comment type="pathway">
    <text evidence="2">Cell wall biogenesis; lipoteichoic acid biosynthesis.</text>
</comment>
<dbReference type="PANTHER" id="PTHR47371">
    <property type="entry name" value="LIPOTEICHOIC ACID SYNTHASE"/>
    <property type="match status" value="1"/>
</dbReference>
<comment type="subcellular location">
    <subcellularLocation>
        <location evidence="1">Cell membrane</location>
        <topology evidence="1">Multi-pass membrane protein</topology>
    </subcellularLocation>
</comment>
<accession>A0A3B0C4H0</accession>
<evidence type="ECO:0000259" key="9">
    <source>
        <dbReference type="Pfam" id="PF01833"/>
    </source>
</evidence>
<dbReference type="OrthoDB" id="243547at2"/>
<dbReference type="PANTHER" id="PTHR47371:SF3">
    <property type="entry name" value="PHOSPHOGLYCEROL TRANSFERASE I"/>
    <property type="match status" value="1"/>
</dbReference>
<sequence>MILLSGWLVLFMEALSRNRTWDAVVWSVLHIPALLLNGAIIFGVLLTLVALTGRPRLSFWIVSAIGFVFALITGVKSKMLGIPLLPWDFVLTGEASGMVEYLKNIFTMQLFLDVIVFTFVSWLLLYKTDHLIKVVRWKERIAFAAAAAALIAVLYTDKPFPIKSAFGINAIMYDQSANVDINGWLLATILNIDYMGIDELENYNQESIAAIVSNVTPIGGGGVTEGVKPNIIVVLSESLWDPTQLGTVKFNSDPMPFLHELQQKTATGTLLSPQFGGGTANVEFEVLTGNSMRFLPQGTIPYNQYVTHEIDSLASITARSGYYSTAISPFHRWYFNADKVYQNFGFAQYIPLEFFDPVYEGPYIADNEVAKLIIQQTGRTKERDFVFANTMENHFHYYPGKFEENPFTVEGDIPIDTKGMLETYAKGANDADKMLRTLVEHYETSEEPTIVVFFGDHLPYLGDEYKAYKDTKWISGDNDPDFANKIYRTPVVVWSNYLPQTKETINLSPSFLGSYVLEKANVPGSYYTDFLRQLSRRSPTVPPYSFDMKRADDVWKQYELLQYDIMFGDQHAYGEMEQPIVNPNYFLGFGPMVIDQVSPDSVKAGGEAEITIAGKNFPALAKVYANGKPVETNRGPNGELTAKLPGELLRSGTCQLQVKVLDSKDIVVGHSNVKSIQVMRK</sequence>
<dbReference type="Gene3D" id="2.60.40.10">
    <property type="entry name" value="Immunoglobulins"/>
    <property type="match status" value="1"/>
</dbReference>
<feature type="transmembrane region" description="Helical" evidence="7">
    <location>
        <begin position="137"/>
        <end position="155"/>
    </location>
</feature>
<keyword evidence="5 7" id="KW-1133">Transmembrane helix</keyword>
<dbReference type="InterPro" id="IPR002909">
    <property type="entry name" value="IPT_dom"/>
</dbReference>
<evidence type="ECO:0000256" key="6">
    <source>
        <dbReference type="ARBA" id="ARBA00023136"/>
    </source>
</evidence>
<name>A0A3B0C4H0_9BACL</name>
<protein>
    <submittedName>
        <fullName evidence="10">LTA synthase family protein</fullName>
    </submittedName>
</protein>
<feature type="transmembrane region" description="Helical" evidence="7">
    <location>
        <begin position="26"/>
        <end position="50"/>
    </location>
</feature>
<comment type="caution">
    <text evidence="10">The sequence shown here is derived from an EMBL/GenBank/DDBJ whole genome shotgun (WGS) entry which is preliminary data.</text>
</comment>
<dbReference type="Pfam" id="PF00884">
    <property type="entry name" value="Sulfatase"/>
    <property type="match status" value="1"/>
</dbReference>
<keyword evidence="4 7" id="KW-0812">Transmembrane</keyword>
<gene>
    <name evidence="10" type="ORF">D7M11_22095</name>
</gene>
<evidence type="ECO:0000313" key="10">
    <source>
        <dbReference type="EMBL" id="RKN79089.1"/>
    </source>
</evidence>
<dbReference type="InterPro" id="IPR013783">
    <property type="entry name" value="Ig-like_fold"/>
</dbReference>
<dbReference type="InterPro" id="IPR000917">
    <property type="entry name" value="Sulfatase_N"/>
</dbReference>
<dbReference type="Gene3D" id="3.40.720.10">
    <property type="entry name" value="Alkaline Phosphatase, subunit A"/>
    <property type="match status" value="1"/>
</dbReference>
<feature type="domain" description="IPT/TIG" evidence="9">
    <location>
        <begin position="593"/>
        <end position="662"/>
    </location>
</feature>
<reference evidence="10 11" key="1">
    <citation type="journal article" date="2007" name="Int. J. Syst. Evol. Microbiol.">
        <title>Paenibacillus ginsengarvi sp. nov., isolated from soil from ginseng cultivation.</title>
        <authorList>
            <person name="Yoon M.H."/>
            <person name="Ten L.N."/>
            <person name="Im W.T."/>
        </authorList>
    </citation>
    <scope>NUCLEOTIDE SEQUENCE [LARGE SCALE GENOMIC DNA]</scope>
    <source>
        <strain evidence="10 11">KCTC 13059</strain>
    </source>
</reference>
<dbReference type="Proteomes" id="UP000282311">
    <property type="component" value="Unassembled WGS sequence"/>
</dbReference>
<evidence type="ECO:0000256" key="3">
    <source>
        <dbReference type="ARBA" id="ARBA00022475"/>
    </source>
</evidence>
<feature type="transmembrane region" description="Helical" evidence="7">
    <location>
        <begin position="57"/>
        <end position="75"/>
    </location>
</feature>
<keyword evidence="3" id="KW-1003">Cell membrane</keyword>
<dbReference type="InterPro" id="IPR017850">
    <property type="entry name" value="Alkaline_phosphatase_core_sf"/>
</dbReference>
<evidence type="ECO:0000256" key="7">
    <source>
        <dbReference type="SAM" id="Phobius"/>
    </source>
</evidence>
<keyword evidence="6 7" id="KW-0472">Membrane</keyword>
<keyword evidence="11" id="KW-1185">Reference proteome</keyword>
<organism evidence="10 11">
    <name type="scientific">Paenibacillus ginsengarvi</name>
    <dbReference type="NCBI Taxonomy" id="400777"/>
    <lineage>
        <taxon>Bacteria</taxon>
        <taxon>Bacillati</taxon>
        <taxon>Bacillota</taxon>
        <taxon>Bacilli</taxon>
        <taxon>Bacillales</taxon>
        <taxon>Paenibacillaceae</taxon>
        <taxon>Paenibacillus</taxon>
    </lineage>
</organism>
<evidence type="ECO:0000256" key="5">
    <source>
        <dbReference type="ARBA" id="ARBA00022989"/>
    </source>
</evidence>
<dbReference type="Pfam" id="PF01833">
    <property type="entry name" value="TIG"/>
    <property type="match status" value="1"/>
</dbReference>
<dbReference type="EMBL" id="RBAH01000017">
    <property type="protein sequence ID" value="RKN79089.1"/>
    <property type="molecule type" value="Genomic_DNA"/>
</dbReference>
<dbReference type="GO" id="GO:0005886">
    <property type="term" value="C:plasma membrane"/>
    <property type="evidence" value="ECO:0007669"/>
    <property type="project" value="UniProtKB-SubCell"/>
</dbReference>
<dbReference type="InterPro" id="IPR050448">
    <property type="entry name" value="OpgB/LTA_synthase_biosynth"/>
</dbReference>
<evidence type="ECO:0000256" key="1">
    <source>
        <dbReference type="ARBA" id="ARBA00004651"/>
    </source>
</evidence>
<dbReference type="CDD" id="cd16015">
    <property type="entry name" value="LTA_synthase"/>
    <property type="match status" value="1"/>
</dbReference>
<feature type="transmembrane region" description="Helical" evidence="7">
    <location>
        <begin position="105"/>
        <end position="125"/>
    </location>
</feature>
<feature type="domain" description="Sulfatase N-terminal" evidence="8">
    <location>
        <begin position="229"/>
        <end position="504"/>
    </location>
</feature>
<proteinExistence type="predicted"/>
<evidence type="ECO:0000313" key="11">
    <source>
        <dbReference type="Proteomes" id="UP000282311"/>
    </source>
</evidence>
<dbReference type="AlphaFoldDB" id="A0A3B0C4H0"/>
<evidence type="ECO:0000259" key="8">
    <source>
        <dbReference type="Pfam" id="PF00884"/>
    </source>
</evidence>
<dbReference type="SUPFAM" id="SSF53649">
    <property type="entry name" value="Alkaline phosphatase-like"/>
    <property type="match status" value="1"/>
</dbReference>